<feature type="coiled-coil region" evidence="1">
    <location>
        <begin position="89"/>
        <end position="117"/>
    </location>
</feature>
<reference evidence="4 5" key="1">
    <citation type="journal article" date="2018" name="G3 (Bethesda)">
        <title>Phylogenetic and Phylogenomic Definition of Rhizopus Species.</title>
        <authorList>
            <person name="Gryganskyi A.P."/>
            <person name="Golan J."/>
            <person name="Dolatabadi S."/>
            <person name="Mondo S."/>
            <person name="Robb S."/>
            <person name="Idnurm A."/>
            <person name="Muszewska A."/>
            <person name="Steczkiewicz K."/>
            <person name="Masonjones S."/>
            <person name="Liao H.L."/>
            <person name="Gajdeczka M.T."/>
            <person name="Anike F."/>
            <person name="Vuek A."/>
            <person name="Anishchenko I.M."/>
            <person name="Voigt K."/>
            <person name="de Hoog G.S."/>
            <person name="Smith M.E."/>
            <person name="Heitman J."/>
            <person name="Vilgalys R."/>
            <person name="Stajich J.E."/>
        </authorList>
    </citation>
    <scope>NUCLEOTIDE SEQUENCE [LARGE SCALE GENOMIC DNA]</scope>
    <source>
        <strain evidence="4 5">CBS 357.93</strain>
    </source>
</reference>
<feature type="compositionally biased region" description="Basic and acidic residues" evidence="2">
    <location>
        <begin position="1"/>
        <end position="12"/>
    </location>
</feature>
<dbReference type="OrthoDB" id="2269728at2759"/>
<evidence type="ECO:0000256" key="1">
    <source>
        <dbReference type="SAM" id="Coils"/>
    </source>
</evidence>
<feature type="transmembrane region" description="Helical" evidence="3">
    <location>
        <begin position="217"/>
        <end position="237"/>
    </location>
</feature>
<protein>
    <submittedName>
        <fullName evidence="4">Uncharacterized protein</fullName>
    </submittedName>
</protein>
<proteinExistence type="predicted"/>
<keyword evidence="3" id="KW-0472">Membrane</keyword>
<organism evidence="4 5">
    <name type="scientific">Rhizopus azygosporus</name>
    <name type="common">Rhizopus microsporus var. azygosporus</name>
    <dbReference type="NCBI Taxonomy" id="86630"/>
    <lineage>
        <taxon>Eukaryota</taxon>
        <taxon>Fungi</taxon>
        <taxon>Fungi incertae sedis</taxon>
        <taxon>Mucoromycota</taxon>
        <taxon>Mucoromycotina</taxon>
        <taxon>Mucoromycetes</taxon>
        <taxon>Mucorales</taxon>
        <taxon>Mucorineae</taxon>
        <taxon>Rhizopodaceae</taxon>
        <taxon>Rhizopus</taxon>
    </lineage>
</organism>
<feature type="compositionally biased region" description="Basic and acidic residues" evidence="2">
    <location>
        <begin position="55"/>
        <end position="74"/>
    </location>
</feature>
<evidence type="ECO:0000256" key="2">
    <source>
        <dbReference type="SAM" id="MobiDB-lite"/>
    </source>
</evidence>
<feature type="transmembrane region" description="Helical" evidence="3">
    <location>
        <begin position="258"/>
        <end position="279"/>
    </location>
</feature>
<sequence length="287" mass="32706">MSFHETRSRKSSDPYAGQYPPPPPLSQEDLSIEHNRHHEPFYLIDPSSHHSIPTTDHERRSSHHDTIHSHHTGGDYDDPDAVELREYLYAERQEKLRKKQQEQLQKEQQEQEEQEIEPVIHQQDMPSPILPSHPPVFYSNAPAHSLPSPILLPPPRIFNQHLPPVPLPQSGLIPSPFGISPFHPPPPPLMPIMGDQEKYNYVRNDGCCCGVSFCSCFWTLLLFILFLAGIALIIIATRYVSDICNNESILCGKTIYNGFLYGGIAIAGLAGLIVLWRIVRWSSHRFY</sequence>
<accession>A0A367IUE2</accession>
<evidence type="ECO:0000256" key="3">
    <source>
        <dbReference type="SAM" id="Phobius"/>
    </source>
</evidence>
<evidence type="ECO:0000313" key="5">
    <source>
        <dbReference type="Proteomes" id="UP000252139"/>
    </source>
</evidence>
<keyword evidence="3" id="KW-0812">Transmembrane</keyword>
<evidence type="ECO:0000313" key="4">
    <source>
        <dbReference type="EMBL" id="RCH81310.1"/>
    </source>
</evidence>
<keyword evidence="1" id="KW-0175">Coiled coil</keyword>
<keyword evidence="5" id="KW-1185">Reference proteome</keyword>
<dbReference type="EMBL" id="PJQL01003494">
    <property type="protein sequence ID" value="RCH81310.1"/>
    <property type="molecule type" value="Genomic_DNA"/>
</dbReference>
<feature type="region of interest" description="Disordered" evidence="2">
    <location>
        <begin position="1"/>
        <end position="80"/>
    </location>
</feature>
<gene>
    <name evidence="4" type="ORF">CU097_004938</name>
</gene>
<comment type="caution">
    <text evidence="4">The sequence shown here is derived from an EMBL/GenBank/DDBJ whole genome shotgun (WGS) entry which is preliminary data.</text>
</comment>
<name>A0A367IUE2_RHIAZ</name>
<dbReference type="Proteomes" id="UP000252139">
    <property type="component" value="Unassembled WGS sequence"/>
</dbReference>
<keyword evidence="3" id="KW-1133">Transmembrane helix</keyword>
<feature type="compositionally biased region" description="Basic and acidic residues" evidence="2">
    <location>
        <begin position="31"/>
        <end position="40"/>
    </location>
</feature>
<dbReference type="AlphaFoldDB" id="A0A367IUE2"/>